<sequence>MIRHEDIQQYVSTKPGFEVKTPFDPDLPVLYVGSKMFAILGMTEGEESVSLKCDPEEAFMLRQQYPGVVLPGYHLNKRHWNTVRLTGVVPDEELWKMVDDSYMLVYSKLPKKERDAIT</sequence>
<protein>
    <submittedName>
        <fullName evidence="1">MmcQ/YjbR family DNA-binding protein</fullName>
    </submittedName>
</protein>
<keyword evidence="2" id="KW-1185">Reference proteome</keyword>
<dbReference type="Proteomes" id="UP001597497">
    <property type="component" value="Unassembled WGS sequence"/>
</dbReference>
<keyword evidence="1" id="KW-0238">DNA-binding</keyword>
<dbReference type="Gene3D" id="3.90.1150.30">
    <property type="match status" value="1"/>
</dbReference>
<dbReference type="SUPFAM" id="SSF142906">
    <property type="entry name" value="YjbR-like"/>
    <property type="match status" value="1"/>
</dbReference>
<dbReference type="InterPro" id="IPR058532">
    <property type="entry name" value="YjbR/MT2646/Rv2570-like"/>
</dbReference>
<dbReference type="PANTHER" id="PTHR35145:SF1">
    <property type="entry name" value="CYTOPLASMIC PROTEIN"/>
    <property type="match status" value="1"/>
</dbReference>
<dbReference type="PANTHER" id="PTHR35145">
    <property type="entry name" value="CYTOPLASMIC PROTEIN-RELATED"/>
    <property type="match status" value="1"/>
</dbReference>
<proteinExistence type="predicted"/>
<comment type="caution">
    <text evidence="1">The sequence shown here is derived from an EMBL/GenBank/DDBJ whole genome shotgun (WGS) entry which is preliminary data.</text>
</comment>
<organism evidence="1 2">
    <name type="scientific">Marinicrinis sediminis</name>
    <dbReference type="NCBI Taxonomy" id="1652465"/>
    <lineage>
        <taxon>Bacteria</taxon>
        <taxon>Bacillati</taxon>
        <taxon>Bacillota</taxon>
        <taxon>Bacilli</taxon>
        <taxon>Bacillales</taxon>
        <taxon>Paenibacillaceae</taxon>
    </lineage>
</organism>
<evidence type="ECO:0000313" key="2">
    <source>
        <dbReference type="Proteomes" id="UP001597497"/>
    </source>
</evidence>
<dbReference type="RefSeq" id="WP_379930166.1">
    <property type="nucleotide sequence ID" value="NZ_JBHUMM010000042.1"/>
</dbReference>
<dbReference type="Pfam" id="PF04237">
    <property type="entry name" value="YjbR"/>
    <property type="match status" value="1"/>
</dbReference>
<dbReference type="InterPro" id="IPR007351">
    <property type="entry name" value="YjbR"/>
</dbReference>
<dbReference type="InterPro" id="IPR038056">
    <property type="entry name" value="YjbR-like_sf"/>
</dbReference>
<reference evidence="2" key="1">
    <citation type="journal article" date="2019" name="Int. J. Syst. Evol. Microbiol.">
        <title>The Global Catalogue of Microorganisms (GCM) 10K type strain sequencing project: providing services to taxonomists for standard genome sequencing and annotation.</title>
        <authorList>
            <consortium name="The Broad Institute Genomics Platform"/>
            <consortium name="The Broad Institute Genome Sequencing Center for Infectious Disease"/>
            <person name="Wu L."/>
            <person name="Ma J."/>
        </authorList>
    </citation>
    <scope>NUCLEOTIDE SEQUENCE [LARGE SCALE GENOMIC DNA]</scope>
    <source>
        <strain evidence="2">KCTC 33676</strain>
    </source>
</reference>
<evidence type="ECO:0000313" key="1">
    <source>
        <dbReference type="EMBL" id="MFD2672603.1"/>
    </source>
</evidence>
<dbReference type="GO" id="GO:0003677">
    <property type="term" value="F:DNA binding"/>
    <property type="evidence" value="ECO:0007669"/>
    <property type="project" value="UniProtKB-KW"/>
</dbReference>
<dbReference type="EMBL" id="JBHUMM010000042">
    <property type="protein sequence ID" value="MFD2672603.1"/>
    <property type="molecule type" value="Genomic_DNA"/>
</dbReference>
<gene>
    <name evidence="1" type="ORF">ACFSUC_13625</name>
</gene>
<name>A0ABW5RC60_9BACL</name>
<accession>A0ABW5RC60</accession>